<organism evidence="2 3">
    <name type="scientific">Sphagnum troendelagicum</name>
    <dbReference type="NCBI Taxonomy" id="128251"/>
    <lineage>
        <taxon>Eukaryota</taxon>
        <taxon>Viridiplantae</taxon>
        <taxon>Streptophyta</taxon>
        <taxon>Embryophyta</taxon>
        <taxon>Bryophyta</taxon>
        <taxon>Sphagnophytina</taxon>
        <taxon>Sphagnopsida</taxon>
        <taxon>Sphagnales</taxon>
        <taxon>Sphagnaceae</taxon>
        <taxon>Sphagnum</taxon>
    </lineage>
</organism>
<name>A0ABP0U2V4_9BRYO</name>
<accession>A0ABP0U2V4</accession>
<feature type="compositionally biased region" description="Basic and acidic residues" evidence="1">
    <location>
        <begin position="104"/>
        <end position="124"/>
    </location>
</feature>
<protein>
    <submittedName>
        <fullName evidence="2">Uncharacterized protein</fullName>
    </submittedName>
</protein>
<feature type="compositionally biased region" description="Basic and acidic residues" evidence="1">
    <location>
        <begin position="61"/>
        <end position="81"/>
    </location>
</feature>
<evidence type="ECO:0000256" key="1">
    <source>
        <dbReference type="SAM" id="MobiDB-lite"/>
    </source>
</evidence>
<keyword evidence="3" id="KW-1185">Reference proteome</keyword>
<proteinExistence type="predicted"/>
<evidence type="ECO:0000313" key="3">
    <source>
        <dbReference type="Proteomes" id="UP001497512"/>
    </source>
</evidence>
<dbReference type="Proteomes" id="UP001497512">
    <property type="component" value="Chromosome 18"/>
</dbReference>
<gene>
    <name evidence="2" type="ORF">CSSPTR1EN2_LOCUS10454</name>
</gene>
<feature type="region of interest" description="Disordered" evidence="1">
    <location>
        <begin position="1"/>
        <end position="130"/>
    </location>
</feature>
<dbReference type="EMBL" id="OZ019910">
    <property type="protein sequence ID" value="CAK9211027.1"/>
    <property type="molecule type" value="Genomic_DNA"/>
</dbReference>
<sequence>MLKLFGDAHASTKGTSESTHERCNHFKRERRAKQREQPSLRNDALQLFGDGDASVEGTLESAHERRNRLQRERRAKQREQPSLRNDALQLFGDGDASVEGTLESAHERRNRLQRERRAKQREQPSLRNDALQLFGDGDASASGRWDCGKMDIICGFCNAKMWIKERSANSTNNNPQFFFVLREWQSSVAESSCNTARVGSSFNQQKE</sequence>
<evidence type="ECO:0000313" key="2">
    <source>
        <dbReference type="EMBL" id="CAK9211027.1"/>
    </source>
</evidence>
<reference evidence="2" key="1">
    <citation type="submission" date="2024-02" db="EMBL/GenBank/DDBJ databases">
        <authorList>
            <consortium name="ELIXIR-Norway"/>
            <consortium name="Elixir Norway"/>
        </authorList>
    </citation>
    <scope>NUCLEOTIDE SEQUENCE</scope>
</reference>